<dbReference type="AlphaFoldDB" id="A0A7S9LRE5"/>
<dbReference type="SUPFAM" id="SSF75516">
    <property type="entry name" value="Pheromone-binding domain of LuxR-like quorum-sensing transcription factors"/>
    <property type="match status" value="1"/>
</dbReference>
<dbReference type="Gene3D" id="3.30.450.80">
    <property type="entry name" value="Transcription factor LuxR-like, autoinducer-binding domain"/>
    <property type="match status" value="1"/>
</dbReference>
<dbReference type="PANTHER" id="PTHR44688:SF16">
    <property type="entry name" value="DNA-BINDING TRANSCRIPTIONAL ACTIVATOR DEVR_DOSR"/>
    <property type="match status" value="1"/>
</dbReference>
<dbReference type="EMBL" id="CP064942">
    <property type="protein sequence ID" value="QPH53863.1"/>
    <property type="molecule type" value="Genomic_DNA"/>
</dbReference>
<sequence>MFRFDETTTDVFISDLEVCDTTDAVWRVVVDLFDGSPFNRISYHVMPLYWATTDQPPQIRTNGFSEDWVRRYHSSRLWLVDPIPMTAIGRSVPFLWSEIVELRELTQAEEDYIELLAEARQGNGLAVQVFGPNGRSGYFGLGFGDSKPALSRGAVRQLQWVCQLAHHRYCEVDTVPAAALSGREREVLYWVARGKSNSAIAEILAISSYTVDAYMRRIYQKLGVNDRVSAAIQGLGSGLIKAAA</sequence>
<dbReference type="InterPro" id="IPR036693">
    <property type="entry name" value="TF_LuxR_autoind-bd_dom_sf"/>
</dbReference>
<reference evidence="5 6" key="1">
    <citation type="submission" date="2020-11" db="EMBL/GenBank/DDBJ databases">
        <title>Description of Pontivivens ytuae sp. nov. isolated from deep sea sediment of Mariana Trench.</title>
        <authorList>
            <person name="Wang Z."/>
            <person name="Sun Q.-L."/>
            <person name="Xu X.-D."/>
            <person name="Tang Y.-Z."/>
            <person name="Zhang J."/>
        </authorList>
    </citation>
    <scope>NUCLEOTIDE SEQUENCE [LARGE SCALE GENOMIC DNA]</scope>
    <source>
        <strain evidence="5 6">MT2928</strain>
    </source>
</reference>
<evidence type="ECO:0000256" key="2">
    <source>
        <dbReference type="ARBA" id="ARBA00023125"/>
    </source>
</evidence>
<dbReference type="CDD" id="cd06170">
    <property type="entry name" value="LuxR_C_like"/>
    <property type="match status" value="1"/>
</dbReference>
<protein>
    <submittedName>
        <fullName evidence="5">LuxR family transcriptional regulator</fullName>
    </submittedName>
</protein>
<dbReference type="InterPro" id="IPR036388">
    <property type="entry name" value="WH-like_DNA-bd_sf"/>
</dbReference>
<keyword evidence="6" id="KW-1185">Reference proteome</keyword>
<feature type="domain" description="HTH luxR-type" evidence="4">
    <location>
        <begin position="173"/>
        <end position="238"/>
    </location>
</feature>
<keyword evidence="2" id="KW-0238">DNA-binding</keyword>
<dbReference type="InterPro" id="IPR000792">
    <property type="entry name" value="Tscrpt_reg_LuxR_C"/>
</dbReference>
<dbReference type="Proteomes" id="UP000594800">
    <property type="component" value="Chromosome"/>
</dbReference>
<dbReference type="Pfam" id="PF03472">
    <property type="entry name" value="Autoind_bind"/>
    <property type="match status" value="1"/>
</dbReference>
<organism evidence="5 6">
    <name type="scientific">Pontivivens ytuae</name>
    <dbReference type="NCBI Taxonomy" id="2789856"/>
    <lineage>
        <taxon>Bacteria</taxon>
        <taxon>Pseudomonadati</taxon>
        <taxon>Pseudomonadota</taxon>
        <taxon>Alphaproteobacteria</taxon>
        <taxon>Rhodobacterales</taxon>
        <taxon>Paracoccaceae</taxon>
        <taxon>Pontivivens</taxon>
    </lineage>
</organism>
<keyword evidence="1" id="KW-0805">Transcription regulation</keyword>
<dbReference type="Pfam" id="PF00196">
    <property type="entry name" value="GerE"/>
    <property type="match status" value="1"/>
</dbReference>
<dbReference type="PROSITE" id="PS50043">
    <property type="entry name" value="HTH_LUXR_2"/>
    <property type="match status" value="1"/>
</dbReference>
<name>A0A7S9LRE5_9RHOB</name>
<dbReference type="PRINTS" id="PR00038">
    <property type="entry name" value="HTHLUXR"/>
</dbReference>
<dbReference type="GO" id="GO:0003677">
    <property type="term" value="F:DNA binding"/>
    <property type="evidence" value="ECO:0007669"/>
    <property type="project" value="UniProtKB-KW"/>
</dbReference>
<dbReference type="PROSITE" id="PS00622">
    <property type="entry name" value="HTH_LUXR_1"/>
    <property type="match status" value="1"/>
</dbReference>
<gene>
    <name evidence="5" type="ORF">I0K15_19140</name>
</gene>
<dbReference type="GO" id="GO:0006355">
    <property type="term" value="P:regulation of DNA-templated transcription"/>
    <property type="evidence" value="ECO:0007669"/>
    <property type="project" value="InterPro"/>
</dbReference>
<evidence type="ECO:0000313" key="5">
    <source>
        <dbReference type="EMBL" id="QPH53863.1"/>
    </source>
</evidence>
<dbReference type="InterPro" id="IPR016032">
    <property type="entry name" value="Sig_transdc_resp-reg_C-effctor"/>
</dbReference>
<dbReference type="Gene3D" id="1.10.10.10">
    <property type="entry name" value="Winged helix-like DNA-binding domain superfamily/Winged helix DNA-binding domain"/>
    <property type="match status" value="1"/>
</dbReference>
<accession>A0A7S9LRE5</accession>
<dbReference type="SMART" id="SM00421">
    <property type="entry name" value="HTH_LUXR"/>
    <property type="match status" value="1"/>
</dbReference>
<evidence type="ECO:0000256" key="1">
    <source>
        <dbReference type="ARBA" id="ARBA00023015"/>
    </source>
</evidence>
<keyword evidence="3" id="KW-0804">Transcription</keyword>
<proteinExistence type="predicted"/>
<dbReference type="SUPFAM" id="SSF46894">
    <property type="entry name" value="C-terminal effector domain of the bipartite response regulators"/>
    <property type="match status" value="1"/>
</dbReference>
<evidence type="ECO:0000313" key="6">
    <source>
        <dbReference type="Proteomes" id="UP000594800"/>
    </source>
</evidence>
<dbReference type="RefSeq" id="WP_196103072.1">
    <property type="nucleotide sequence ID" value="NZ_CP064942.1"/>
</dbReference>
<evidence type="ECO:0000256" key="3">
    <source>
        <dbReference type="ARBA" id="ARBA00023163"/>
    </source>
</evidence>
<dbReference type="PANTHER" id="PTHR44688">
    <property type="entry name" value="DNA-BINDING TRANSCRIPTIONAL ACTIVATOR DEVR_DOSR"/>
    <property type="match status" value="1"/>
</dbReference>
<dbReference type="KEGG" id="poz:I0K15_19140"/>
<evidence type="ECO:0000259" key="4">
    <source>
        <dbReference type="PROSITE" id="PS50043"/>
    </source>
</evidence>
<dbReference type="InterPro" id="IPR005143">
    <property type="entry name" value="TF_LuxR_autoind-bd_dom"/>
</dbReference>